<proteinExistence type="predicted"/>
<dbReference type="RefSeq" id="XP_007745286.1">
    <property type="nucleotide sequence ID" value="XM_007747096.1"/>
</dbReference>
<accession>W9XJA3</accession>
<comment type="caution">
    <text evidence="2">The sequence shown here is derived from an EMBL/GenBank/DDBJ whole genome shotgun (WGS) entry which is preliminary data.</text>
</comment>
<protein>
    <submittedName>
        <fullName evidence="2">Uncharacterized protein</fullName>
    </submittedName>
</protein>
<evidence type="ECO:0000313" key="2">
    <source>
        <dbReference type="EMBL" id="EXJ70434.1"/>
    </source>
</evidence>
<feature type="region of interest" description="Disordered" evidence="1">
    <location>
        <begin position="171"/>
        <end position="298"/>
    </location>
</feature>
<feature type="compositionally biased region" description="Polar residues" evidence="1">
    <location>
        <begin position="45"/>
        <end position="57"/>
    </location>
</feature>
<name>W9XJA3_9EURO</name>
<feature type="compositionally biased region" description="Pro residues" evidence="1">
    <location>
        <begin position="1"/>
        <end position="12"/>
    </location>
</feature>
<dbReference type="Proteomes" id="UP000019471">
    <property type="component" value="Unassembled WGS sequence"/>
</dbReference>
<dbReference type="AlphaFoldDB" id="W9XJA3"/>
<feature type="region of interest" description="Disordered" evidence="1">
    <location>
        <begin position="1"/>
        <end position="145"/>
    </location>
</feature>
<gene>
    <name evidence="2" type="ORF">A1O5_06502</name>
</gene>
<dbReference type="GeneID" id="19191213"/>
<dbReference type="OrthoDB" id="10519487at2759"/>
<keyword evidence="3" id="KW-1185">Reference proteome</keyword>
<evidence type="ECO:0000256" key="1">
    <source>
        <dbReference type="SAM" id="MobiDB-lite"/>
    </source>
</evidence>
<dbReference type="EMBL" id="AMGX01000009">
    <property type="protein sequence ID" value="EXJ70434.1"/>
    <property type="molecule type" value="Genomic_DNA"/>
</dbReference>
<sequence>MSARPPIPPPQGPGYKYPPAGSKIPAKGELFYGAAGNKHGAKEPSTATDPLPSSTFGNLGGHSGGPNQSGYPFYGARVEDTDGVDISDKYRKQLTGSAPPPPALATGPPAEPGQPEIKGPATDFYGANTRFPARDENGNADTMQPPVFNQFKAMKDEEGQNQVNEALRKASGPLETGSSGIGASHGQLPITTTDGFHISEDPRGEHATFDVDPSVNPDGTTHLYPNGSSSSLQPRQPGHVGNLPLNDVPNKMGHGPPEIIPGETHPLDGLKPVQETNPTGVGSFYPDPNLAAAAAAGT</sequence>
<feature type="compositionally biased region" description="Basic and acidic residues" evidence="1">
    <location>
        <begin position="197"/>
        <end position="209"/>
    </location>
</feature>
<dbReference type="HOGENOM" id="CLU_796942_0_0_1"/>
<organism evidence="2 3">
    <name type="scientific">Cladophialophora psammophila CBS 110553</name>
    <dbReference type="NCBI Taxonomy" id="1182543"/>
    <lineage>
        <taxon>Eukaryota</taxon>
        <taxon>Fungi</taxon>
        <taxon>Dikarya</taxon>
        <taxon>Ascomycota</taxon>
        <taxon>Pezizomycotina</taxon>
        <taxon>Eurotiomycetes</taxon>
        <taxon>Chaetothyriomycetidae</taxon>
        <taxon>Chaetothyriales</taxon>
        <taxon>Herpotrichiellaceae</taxon>
        <taxon>Cladophialophora</taxon>
    </lineage>
</organism>
<reference evidence="2 3" key="1">
    <citation type="submission" date="2013-03" db="EMBL/GenBank/DDBJ databases">
        <title>The Genome Sequence of Cladophialophora psammophila CBS 110553.</title>
        <authorList>
            <consortium name="The Broad Institute Genomics Platform"/>
            <person name="Cuomo C."/>
            <person name="de Hoog S."/>
            <person name="Gorbushina A."/>
            <person name="Walker B."/>
            <person name="Young S.K."/>
            <person name="Zeng Q."/>
            <person name="Gargeya S."/>
            <person name="Fitzgerald M."/>
            <person name="Haas B."/>
            <person name="Abouelleil A."/>
            <person name="Allen A.W."/>
            <person name="Alvarado L."/>
            <person name="Arachchi H.M."/>
            <person name="Berlin A.M."/>
            <person name="Chapman S.B."/>
            <person name="Gainer-Dewar J."/>
            <person name="Goldberg J."/>
            <person name="Griggs A."/>
            <person name="Gujja S."/>
            <person name="Hansen M."/>
            <person name="Howarth C."/>
            <person name="Imamovic A."/>
            <person name="Ireland A."/>
            <person name="Larimer J."/>
            <person name="McCowan C."/>
            <person name="Murphy C."/>
            <person name="Pearson M."/>
            <person name="Poon T.W."/>
            <person name="Priest M."/>
            <person name="Roberts A."/>
            <person name="Saif S."/>
            <person name="Shea T."/>
            <person name="Sisk P."/>
            <person name="Sykes S."/>
            <person name="Wortman J."/>
            <person name="Nusbaum C."/>
            <person name="Birren B."/>
        </authorList>
    </citation>
    <scope>NUCLEOTIDE SEQUENCE [LARGE SCALE GENOMIC DNA]</scope>
    <source>
        <strain evidence="2 3">CBS 110553</strain>
    </source>
</reference>
<evidence type="ECO:0000313" key="3">
    <source>
        <dbReference type="Proteomes" id="UP000019471"/>
    </source>
</evidence>